<dbReference type="Pfam" id="PF11976">
    <property type="entry name" value="Rad60-SLD"/>
    <property type="match status" value="1"/>
</dbReference>
<feature type="region of interest" description="Disordered" evidence="1">
    <location>
        <begin position="141"/>
        <end position="165"/>
    </location>
</feature>
<evidence type="ECO:0000259" key="2">
    <source>
        <dbReference type="Pfam" id="PF11976"/>
    </source>
</evidence>
<accession>A0A5A7PJH6</accession>
<proteinExistence type="predicted"/>
<evidence type="ECO:0000313" key="3">
    <source>
        <dbReference type="EMBL" id="GER32801.1"/>
    </source>
</evidence>
<dbReference type="AlphaFoldDB" id="A0A5A7PJH6"/>
<name>A0A5A7PJH6_STRAF</name>
<gene>
    <name evidence="3" type="ORF">STAS_08894</name>
</gene>
<dbReference type="PANTHER" id="PTHR47813:SF2">
    <property type="entry name" value="UBIQUITIN-LIKE SUPERFAMILY PROTEIN"/>
    <property type="match status" value="1"/>
</dbReference>
<dbReference type="InterPro" id="IPR029071">
    <property type="entry name" value="Ubiquitin-like_domsf"/>
</dbReference>
<dbReference type="OrthoDB" id="442921at2759"/>
<evidence type="ECO:0000313" key="4">
    <source>
        <dbReference type="Proteomes" id="UP000325081"/>
    </source>
</evidence>
<evidence type="ECO:0000256" key="1">
    <source>
        <dbReference type="SAM" id="MobiDB-lite"/>
    </source>
</evidence>
<comment type="caution">
    <text evidence="3">The sequence shown here is derived from an EMBL/GenBank/DDBJ whole genome shotgun (WGS) entry which is preliminary data.</text>
</comment>
<dbReference type="PANTHER" id="PTHR47813">
    <property type="entry name" value="UBIQUITIN-LIKE SUPERFAMILY PROTEIN"/>
    <property type="match status" value="1"/>
</dbReference>
<dbReference type="EMBL" id="BKCP01004628">
    <property type="protein sequence ID" value="GER32801.1"/>
    <property type="molecule type" value="Genomic_DNA"/>
</dbReference>
<dbReference type="CDD" id="cd01763">
    <property type="entry name" value="Ubl_SUMO_like"/>
    <property type="match status" value="1"/>
</dbReference>
<protein>
    <submittedName>
        <fullName evidence="3">Small ubiquitin-related modifier</fullName>
    </submittedName>
</protein>
<reference evidence="4" key="1">
    <citation type="journal article" date="2019" name="Curr. Biol.">
        <title>Genome Sequence of Striga asiatica Provides Insight into the Evolution of Plant Parasitism.</title>
        <authorList>
            <person name="Yoshida S."/>
            <person name="Kim S."/>
            <person name="Wafula E.K."/>
            <person name="Tanskanen J."/>
            <person name="Kim Y.M."/>
            <person name="Honaas L."/>
            <person name="Yang Z."/>
            <person name="Spallek T."/>
            <person name="Conn C.E."/>
            <person name="Ichihashi Y."/>
            <person name="Cheong K."/>
            <person name="Cui S."/>
            <person name="Der J.P."/>
            <person name="Gundlach H."/>
            <person name="Jiao Y."/>
            <person name="Hori C."/>
            <person name="Ishida J.K."/>
            <person name="Kasahara H."/>
            <person name="Kiba T."/>
            <person name="Kim M.S."/>
            <person name="Koo N."/>
            <person name="Laohavisit A."/>
            <person name="Lee Y.H."/>
            <person name="Lumba S."/>
            <person name="McCourt P."/>
            <person name="Mortimer J.C."/>
            <person name="Mutuku J.M."/>
            <person name="Nomura T."/>
            <person name="Sasaki-Sekimoto Y."/>
            <person name="Seto Y."/>
            <person name="Wang Y."/>
            <person name="Wakatake T."/>
            <person name="Sakakibara H."/>
            <person name="Demura T."/>
            <person name="Yamaguchi S."/>
            <person name="Yoneyama K."/>
            <person name="Manabe R.I."/>
            <person name="Nelson D.C."/>
            <person name="Schulman A.H."/>
            <person name="Timko M.P."/>
            <person name="dePamphilis C.W."/>
            <person name="Choi D."/>
            <person name="Shirasu K."/>
        </authorList>
    </citation>
    <scope>NUCLEOTIDE SEQUENCE [LARGE SCALE GENOMIC DNA]</scope>
    <source>
        <strain evidence="4">cv. UVA1</strain>
    </source>
</reference>
<dbReference type="SUPFAM" id="SSF54236">
    <property type="entry name" value="Ubiquitin-like"/>
    <property type="match status" value="1"/>
</dbReference>
<feature type="domain" description="Rad60/SUMO-like" evidence="2">
    <location>
        <begin position="168"/>
        <end position="236"/>
    </location>
</feature>
<keyword evidence="4" id="KW-1185">Reference proteome</keyword>
<sequence>MDDLQEEFEPLFDYTRIQPTNFVCLDDDSLDESTIFIPKKRKTSDAEEGNKLKKDVNAKDAILIDCDGDRNDKAEDWLPPPPPKDLDRSFKILEDDPTLKALSYCVSECLVLIRLKRQELASFTMSADELVRAVEESVKKNFNAESQSPPPKTVNKEPLKPPKERSKLVISIQDKEEHKQFRVYKDDKFERLFKMYAGRCKLDVKNLVFCFDGDKVSPSETPDSLGMEDDDIIEVHVKSS</sequence>
<organism evidence="3 4">
    <name type="scientific">Striga asiatica</name>
    <name type="common">Asiatic witchweed</name>
    <name type="synonym">Buchnera asiatica</name>
    <dbReference type="NCBI Taxonomy" id="4170"/>
    <lineage>
        <taxon>Eukaryota</taxon>
        <taxon>Viridiplantae</taxon>
        <taxon>Streptophyta</taxon>
        <taxon>Embryophyta</taxon>
        <taxon>Tracheophyta</taxon>
        <taxon>Spermatophyta</taxon>
        <taxon>Magnoliopsida</taxon>
        <taxon>eudicotyledons</taxon>
        <taxon>Gunneridae</taxon>
        <taxon>Pentapetalae</taxon>
        <taxon>asterids</taxon>
        <taxon>lamiids</taxon>
        <taxon>Lamiales</taxon>
        <taxon>Orobanchaceae</taxon>
        <taxon>Buchnereae</taxon>
        <taxon>Striga</taxon>
    </lineage>
</organism>
<dbReference type="Gene3D" id="3.10.20.90">
    <property type="entry name" value="Phosphatidylinositol 3-kinase Catalytic Subunit, Chain A, domain 1"/>
    <property type="match status" value="1"/>
</dbReference>
<dbReference type="Proteomes" id="UP000325081">
    <property type="component" value="Unassembled WGS sequence"/>
</dbReference>
<dbReference type="InterPro" id="IPR022617">
    <property type="entry name" value="Rad60/SUMO-like_dom"/>
</dbReference>
<feature type="compositionally biased region" description="Basic and acidic residues" evidence="1">
    <location>
        <begin position="154"/>
        <end position="165"/>
    </location>
</feature>